<feature type="region of interest" description="Disordered" evidence="1">
    <location>
        <begin position="99"/>
        <end position="122"/>
    </location>
</feature>
<evidence type="ECO:0000256" key="1">
    <source>
        <dbReference type="SAM" id="MobiDB-lite"/>
    </source>
</evidence>
<gene>
    <name evidence="2" type="ORF">HH215_19485</name>
</gene>
<dbReference type="RefSeq" id="WP_169281405.1">
    <property type="nucleotide sequence ID" value="NZ_CP051680.1"/>
</dbReference>
<feature type="compositionally biased region" description="Basic and acidic residues" evidence="1">
    <location>
        <begin position="104"/>
        <end position="122"/>
    </location>
</feature>
<evidence type="ECO:0000313" key="2">
    <source>
        <dbReference type="EMBL" id="QJD85138.1"/>
    </source>
</evidence>
<dbReference type="AlphaFoldDB" id="A0A7Z2VL76"/>
<dbReference type="EMBL" id="CP051680">
    <property type="protein sequence ID" value="QJD85138.1"/>
    <property type="molecule type" value="Genomic_DNA"/>
</dbReference>
<reference evidence="2 3" key="1">
    <citation type="submission" date="2020-04" db="EMBL/GenBank/DDBJ databases">
        <title>Genome sequencing of novel species.</title>
        <authorList>
            <person name="Heo J."/>
            <person name="Kim S.-J."/>
            <person name="Kim J.-S."/>
            <person name="Hong S.-B."/>
            <person name="Kwon S.-W."/>
        </authorList>
    </citation>
    <scope>NUCLEOTIDE SEQUENCE [LARGE SCALE GENOMIC DNA]</scope>
    <source>
        <strain evidence="2 3">MFER-1</strain>
    </source>
</reference>
<proteinExistence type="predicted"/>
<accession>A0A7Z2VL76</accession>
<sequence>MDKERYYVSVSTYMVGKEPSLTDQFIVLATEDERNHLLALLSREQQAMEQMYIREQLPYKSADYDKMATGYNGNRTEIYRYIYKIGTIETKRHIEYMDVLPQTRTRDNPRERNGTQENGKSK</sequence>
<dbReference type="Proteomes" id="UP000502248">
    <property type="component" value="Chromosome"/>
</dbReference>
<keyword evidence="3" id="KW-1185">Reference proteome</keyword>
<name>A0A7Z2VL76_9BACL</name>
<dbReference type="KEGG" id="cheb:HH215_19485"/>
<protein>
    <submittedName>
        <fullName evidence="2">Uncharacterized protein</fullName>
    </submittedName>
</protein>
<evidence type="ECO:0000313" key="3">
    <source>
        <dbReference type="Proteomes" id="UP000502248"/>
    </source>
</evidence>
<organism evidence="2 3">
    <name type="scientific">Cohnella herbarum</name>
    <dbReference type="NCBI Taxonomy" id="2728023"/>
    <lineage>
        <taxon>Bacteria</taxon>
        <taxon>Bacillati</taxon>
        <taxon>Bacillota</taxon>
        <taxon>Bacilli</taxon>
        <taxon>Bacillales</taxon>
        <taxon>Paenibacillaceae</taxon>
        <taxon>Cohnella</taxon>
    </lineage>
</organism>